<protein>
    <submittedName>
        <fullName evidence="12">Uncharacterized protein</fullName>
    </submittedName>
</protein>
<keyword evidence="1" id="KW-0479">Metal-binding</keyword>
<evidence type="ECO:0000256" key="7">
    <source>
        <dbReference type="PROSITE-ProRule" id="PRU00175"/>
    </source>
</evidence>
<feature type="domain" description="RING-type" evidence="9">
    <location>
        <begin position="1141"/>
        <end position="1179"/>
    </location>
</feature>
<feature type="domain" description="Helicase C-terminal" evidence="11">
    <location>
        <begin position="1256"/>
        <end position="1407"/>
    </location>
</feature>
<dbReference type="Gene3D" id="3.30.40.10">
    <property type="entry name" value="Zinc/RING finger domain, C3HC4 (zinc finger)"/>
    <property type="match status" value="1"/>
</dbReference>
<dbReference type="Proteomes" id="UP001562354">
    <property type="component" value="Unassembled WGS sequence"/>
</dbReference>
<dbReference type="CDD" id="cd18793">
    <property type="entry name" value="SF2_C_SNF"/>
    <property type="match status" value="1"/>
</dbReference>
<keyword evidence="6" id="KW-0067">ATP-binding</keyword>
<dbReference type="Pfam" id="PF00176">
    <property type="entry name" value="SNF2-rel_dom"/>
    <property type="match status" value="1"/>
</dbReference>
<dbReference type="InterPro" id="IPR052583">
    <property type="entry name" value="ATP-helicase/E3_Ub-Ligase"/>
</dbReference>
<evidence type="ECO:0000256" key="1">
    <source>
        <dbReference type="ARBA" id="ARBA00022723"/>
    </source>
</evidence>
<organism evidence="12 13">
    <name type="scientific">Neodothiora populina</name>
    <dbReference type="NCBI Taxonomy" id="2781224"/>
    <lineage>
        <taxon>Eukaryota</taxon>
        <taxon>Fungi</taxon>
        <taxon>Dikarya</taxon>
        <taxon>Ascomycota</taxon>
        <taxon>Pezizomycotina</taxon>
        <taxon>Dothideomycetes</taxon>
        <taxon>Dothideomycetidae</taxon>
        <taxon>Dothideales</taxon>
        <taxon>Dothioraceae</taxon>
        <taxon>Neodothiora</taxon>
    </lineage>
</organism>
<evidence type="ECO:0000256" key="5">
    <source>
        <dbReference type="ARBA" id="ARBA00022833"/>
    </source>
</evidence>
<comment type="caution">
    <text evidence="12">The sequence shown here is derived from an EMBL/GenBank/DDBJ whole genome shotgun (WGS) entry which is preliminary data.</text>
</comment>
<dbReference type="PROSITE" id="PS51194">
    <property type="entry name" value="HELICASE_CTER"/>
    <property type="match status" value="1"/>
</dbReference>
<evidence type="ECO:0000313" key="12">
    <source>
        <dbReference type="EMBL" id="KAL1304619.1"/>
    </source>
</evidence>
<keyword evidence="2" id="KW-0547">Nucleotide-binding</keyword>
<evidence type="ECO:0000256" key="2">
    <source>
        <dbReference type="ARBA" id="ARBA00022741"/>
    </source>
</evidence>
<dbReference type="InterPro" id="IPR038718">
    <property type="entry name" value="SNF2-like_sf"/>
</dbReference>
<dbReference type="InterPro" id="IPR013083">
    <property type="entry name" value="Znf_RING/FYVE/PHD"/>
</dbReference>
<dbReference type="CDD" id="cd18070">
    <property type="entry name" value="DEXQc_SHPRH"/>
    <property type="match status" value="1"/>
</dbReference>
<keyword evidence="4" id="KW-0378">Hydrolase</keyword>
<evidence type="ECO:0000259" key="11">
    <source>
        <dbReference type="PROSITE" id="PS51194"/>
    </source>
</evidence>
<dbReference type="PANTHER" id="PTHR45865:SF1">
    <property type="entry name" value="E3 UBIQUITIN-PROTEIN LIGASE SHPRH"/>
    <property type="match status" value="1"/>
</dbReference>
<dbReference type="PROSITE" id="PS50089">
    <property type="entry name" value="ZF_RING_2"/>
    <property type="match status" value="1"/>
</dbReference>
<dbReference type="InterPro" id="IPR000330">
    <property type="entry name" value="SNF2_N"/>
</dbReference>
<evidence type="ECO:0000256" key="4">
    <source>
        <dbReference type="ARBA" id="ARBA00022801"/>
    </source>
</evidence>
<accession>A0ABR3PER1</accession>
<dbReference type="InterPro" id="IPR049730">
    <property type="entry name" value="SNF2/RAD54-like_C"/>
</dbReference>
<dbReference type="Pfam" id="PF13639">
    <property type="entry name" value="zf-RING_2"/>
    <property type="match status" value="1"/>
</dbReference>
<keyword evidence="3 7" id="KW-0863">Zinc-finger</keyword>
<evidence type="ECO:0000256" key="6">
    <source>
        <dbReference type="ARBA" id="ARBA00022840"/>
    </source>
</evidence>
<dbReference type="PROSITE" id="PS51192">
    <property type="entry name" value="HELICASE_ATP_BIND_1"/>
    <property type="match status" value="1"/>
</dbReference>
<dbReference type="RefSeq" id="XP_069200894.1">
    <property type="nucleotide sequence ID" value="XM_069343080.1"/>
</dbReference>
<evidence type="ECO:0000256" key="8">
    <source>
        <dbReference type="SAM" id="MobiDB-lite"/>
    </source>
</evidence>
<feature type="region of interest" description="Disordered" evidence="8">
    <location>
        <begin position="1392"/>
        <end position="1429"/>
    </location>
</feature>
<gene>
    <name evidence="12" type="ORF">AAFC00_003586</name>
</gene>
<proteinExistence type="predicted"/>
<dbReference type="Gene3D" id="3.40.50.10810">
    <property type="entry name" value="Tandem AAA-ATPase domain"/>
    <property type="match status" value="1"/>
</dbReference>
<evidence type="ECO:0000259" key="10">
    <source>
        <dbReference type="PROSITE" id="PS51192"/>
    </source>
</evidence>
<dbReference type="InterPro" id="IPR001650">
    <property type="entry name" value="Helicase_C-like"/>
</dbReference>
<keyword evidence="13" id="KW-1185">Reference proteome</keyword>
<feature type="domain" description="Helicase ATP-binding" evidence="10">
    <location>
        <begin position="340"/>
        <end position="545"/>
    </location>
</feature>
<dbReference type="SMART" id="SM00487">
    <property type="entry name" value="DEXDc"/>
    <property type="match status" value="1"/>
</dbReference>
<feature type="region of interest" description="Disordered" evidence="8">
    <location>
        <begin position="46"/>
        <end position="78"/>
    </location>
</feature>
<evidence type="ECO:0000313" key="13">
    <source>
        <dbReference type="Proteomes" id="UP001562354"/>
    </source>
</evidence>
<feature type="compositionally biased region" description="Basic and acidic residues" evidence="8">
    <location>
        <begin position="1193"/>
        <end position="1216"/>
    </location>
</feature>
<sequence length="1515" mass="169493">MPLLEVQACVKAGAMTTANKKKTTFEAPGSASLNCFFDSCKEAPPSLDDGYDDQLNDRPRKRQRRDPDAKDDSLSTYPHQQHLHIPIARLVLNLYSPEESMHDYDDDAIDVSVVEVEPVDRVAKGRRPRNAAAVPFTSKPITISLLAPLNVAERLLLTFQTSDAVDERPFDLLRKVTSLERRAKSKNKGVAHAQTRLIRRRSPKGTVYALESTITWLDGQSAYGPLAVKGSDEEILALCFPECRHADVQDTKGWIWTPQDFYECVYSPPPNLPLPSALDRNVLETELYPFQKRAVAWMLEREKPTEAAPASSSFNQTKDVLDCDCFVSHLQGVVCSPQNLARMSEPRGGILAEEMGLGKTCEVIALITLNRRPPLPEGEPTHGDVPDRLITSRATLIVTPPTILQQWKDELNKHAPGLKVTDYTGMMASLKEKTNEDKVLHDFATSDVVLTTYPILAKEVHFAVDPPERSLRHRDTKRKRPRSPLVRMHWWRTCLDEAQMVESGVSAAAKVAALLPRDNAWAISGTPLRKDVEDLYGLLLFLRYQPFCDSPSIWRRLITRYKDDFRDIFGRVSLRHTKEKIRDELRLPPQRRIVLTLPFTAIEEQNYKTLFDDMCSDIGFMSDGSPLDGQWDPDSPGTVEAMRGWLVRLRQTCLHPQVGGRNRRALGRGTAPLRTVAEVLEVMIDQNETAVRTEARQAILSLLLKGHIIANAEDDEDRSRKALEVYEIAFKQAEEIVLESRSALAQLGGSLDLESDDGSFDDADPVKTEQHTARVRSRAGLHSSLQLQHACAFFIGTAYFQIKSNETITEPDSDDFKALEERETSFYELAKTIRKELLGEASAKAEKLMEKVEDCKGADIQPSKLSAIEGSGGIENVKIVSKAEDLADLLDAQAELIKKWGAKVIELLLKPLVDEDEGMELTGDEYEDSTKQQDTLYAYMDALRAMVADRNSCITGQSAPLVDHEMNVLIREAKEEKGHDPELLLKLLAMRGKLKQQPDDLISLRGLIYEARALETSLQWQEGSGSRASAELALLHRQMKEMNAILSDETKVLTELEKRLELFRSTMNQRLEFYRQLQYISDTVAPYKEELDETLDKKALEIAEKSQEAKARILAQLKTKQRFLHHLRDESNSSSDAERVCVICQCSFEQGVLTVCGHQYCKECIQHWWKAHRTCPVCKRRLHGADFHDITYKPREMRAQEEEHTGSDLPSPDRSEATGSRASSLYSSLYSDIGTGTLDQIKSIDLNGSYGTKIDTLARHILWLRANDAGAKSIVFSQYREFLDVLGTAFRQFGIGFSRMGHAKAIDRFKQDPSVEVFLLDAKTDSSGLNLTNAQYVFLAEPLINTAIELQAIARVHRIGQQRATTVYMYLIGDTVEEAIYDISVTRRLAHMNNKQRPKPSATASSSSHTSSRSTTPPPPPQPHQQASIPGEAAIDAANSLELQQAPLSKLLVKGKVGGEIVAQDDLWACLFGGAGKRGGGGGGNGKNNTLLSEQFQVEMGRHLRAQAAEVRRDS</sequence>
<dbReference type="Gene3D" id="3.40.50.300">
    <property type="entry name" value="P-loop containing nucleotide triphosphate hydrolases"/>
    <property type="match status" value="1"/>
</dbReference>
<dbReference type="InterPro" id="IPR027417">
    <property type="entry name" value="P-loop_NTPase"/>
</dbReference>
<dbReference type="InterPro" id="IPR059033">
    <property type="entry name" value="C144_05_dom"/>
</dbReference>
<dbReference type="SUPFAM" id="SSF57850">
    <property type="entry name" value="RING/U-box"/>
    <property type="match status" value="1"/>
</dbReference>
<name>A0ABR3PER1_9PEZI</name>
<reference evidence="12 13" key="1">
    <citation type="submission" date="2024-07" db="EMBL/GenBank/DDBJ databases">
        <title>Draft sequence of the Neodothiora populina.</title>
        <authorList>
            <person name="Drown D.D."/>
            <person name="Schuette U.S."/>
            <person name="Buechlein A.B."/>
            <person name="Rusch D.R."/>
            <person name="Winton L.W."/>
            <person name="Adams G.A."/>
        </authorList>
    </citation>
    <scope>NUCLEOTIDE SEQUENCE [LARGE SCALE GENOMIC DNA]</scope>
    <source>
        <strain evidence="12 13">CPC 39397</strain>
    </source>
</reference>
<dbReference type="PROSITE" id="PS00518">
    <property type="entry name" value="ZF_RING_1"/>
    <property type="match status" value="1"/>
</dbReference>
<keyword evidence="5" id="KW-0862">Zinc</keyword>
<evidence type="ECO:0000256" key="3">
    <source>
        <dbReference type="ARBA" id="ARBA00022771"/>
    </source>
</evidence>
<dbReference type="GeneID" id="95977287"/>
<evidence type="ECO:0000259" key="9">
    <source>
        <dbReference type="PROSITE" id="PS50089"/>
    </source>
</evidence>
<dbReference type="SUPFAM" id="SSF52540">
    <property type="entry name" value="P-loop containing nucleoside triphosphate hydrolases"/>
    <property type="match status" value="2"/>
</dbReference>
<dbReference type="InterPro" id="IPR014001">
    <property type="entry name" value="Helicase_ATP-bd"/>
</dbReference>
<dbReference type="Pfam" id="PF26021">
    <property type="entry name" value="Ferritin_C144_05"/>
    <property type="match status" value="1"/>
</dbReference>
<dbReference type="Pfam" id="PF00271">
    <property type="entry name" value="Helicase_C"/>
    <property type="match status" value="1"/>
</dbReference>
<dbReference type="SMART" id="SM00184">
    <property type="entry name" value="RING"/>
    <property type="match status" value="1"/>
</dbReference>
<dbReference type="PANTHER" id="PTHR45865">
    <property type="entry name" value="E3 UBIQUITIN-PROTEIN LIGASE SHPRH FAMILY MEMBER"/>
    <property type="match status" value="1"/>
</dbReference>
<dbReference type="EMBL" id="JBFMKM010000008">
    <property type="protein sequence ID" value="KAL1304619.1"/>
    <property type="molecule type" value="Genomic_DNA"/>
</dbReference>
<dbReference type="InterPro" id="IPR001841">
    <property type="entry name" value="Znf_RING"/>
</dbReference>
<feature type="region of interest" description="Disordered" evidence="8">
    <location>
        <begin position="1193"/>
        <end position="1219"/>
    </location>
</feature>
<dbReference type="InterPro" id="IPR017907">
    <property type="entry name" value="Znf_RING_CS"/>
</dbReference>
<feature type="compositionally biased region" description="Low complexity" evidence="8">
    <location>
        <begin position="1400"/>
        <end position="1415"/>
    </location>
</feature>